<sequence>MDISSLESLSLSGPVSGDMRRALEQSLEDYRVTTVAASPGVVDIRLIDARSSRRPVATSARIDAA</sequence>
<evidence type="ECO:0000313" key="1">
    <source>
        <dbReference type="EMBL" id="SVB37737.1"/>
    </source>
</evidence>
<name>A0A382DJE2_9ZZZZ</name>
<reference evidence="1" key="1">
    <citation type="submission" date="2018-05" db="EMBL/GenBank/DDBJ databases">
        <authorList>
            <person name="Lanie J.A."/>
            <person name="Ng W.-L."/>
            <person name="Kazmierczak K.M."/>
            <person name="Andrzejewski T.M."/>
            <person name="Davidsen T.M."/>
            <person name="Wayne K.J."/>
            <person name="Tettelin H."/>
            <person name="Glass J.I."/>
            <person name="Rusch D."/>
            <person name="Podicherti R."/>
            <person name="Tsui H.-C.T."/>
            <person name="Winkler M.E."/>
        </authorList>
    </citation>
    <scope>NUCLEOTIDE SEQUENCE</scope>
</reference>
<proteinExistence type="predicted"/>
<gene>
    <name evidence="1" type="ORF">METZ01_LOCUS190591</name>
</gene>
<dbReference type="EMBL" id="UINC01039362">
    <property type="protein sequence ID" value="SVB37737.1"/>
    <property type="molecule type" value="Genomic_DNA"/>
</dbReference>
<accession>A0A382DJE2</accession>
<feature type="non-terminal residue" evidence="1">
    <location>
        <position position="65"/>
    </location>
</feature>
<dbReference type="AlphaFoldDB" id="A0A382DJE2"/>
<protein>
    <submittedName>
        <fullName evidence="1">Uncharacterized protein</fullName>
    </submittedName>
</protein>
<organism evidence="1">
    <name type="scientific">marine metagenome</name>
    <dbReference type="NCBI Taxonomy" id="408172"/>
    <lineage>
        <taxon>unclassified sequences</taxon>
        <taxon>metagenomes</taxon>
        <taxon>ecological metagenomes</taxon>
    </lineage>
</organism>